<protein>
    <submittedName>
        <fullName evidence="1">Uncharacterized protein</fullName>
    </submittedName>
</protein>
<dbReference type="AlphaFoldDB" id="A0A564YL88"/>
<sequence length="56" mass="6130">MSSRVLTQVTHIKLPLFSIQENSCLSVTGSYASSSSPFSTAHSPLYFLLQSALWLP</sequence>
<evidence type="ECO:0000313" key="2">
    <source>
        <dbReference type="Proteomes" id="UP000321570"/>
    </source>
</evidence>
<dbReference type="EMBL" id="CABIJS010000256">
    <property type="protein sequence ID" value="VUZ48031.1"/>
    <property type="molecule type" value="Genomic_DNA"/>
</dbReference>
<dbReference type="Proteomes" id="UP000321570">
    <property type="component" value="Unassembled WGS sequence"/>
</dbReference>
<keyword evidence="2" id="KW-1185">Reference proteome</keyword>
<evidence type="ECO:0000313" key="1">
    <source>
        <dbReference type="EMBL" id="VUZ48031.1"/>
    </source>
</evidence>
<gene>
    <name evidence="1" type="ORF">WMSIL1_LOCUS7410</name>
</gene>
<name>A0A564YL88_HYMDI</name>
<reference evidence="1 2" key="1">
    <citation type="submission" date="2019-07" db="EMBL/GenBank/DDBJ databases">
        <authorList>
            <person name="Jastrzebski P J."/>
            <person name="Paukszto L."/>
            <person name="Jastrzebski P J."/>
        </authorList>
    </citation>
    <scope>NUCLEOTIDE SEQUENCE [LARGE SCALE GENOMIC DNA]</scope>
    <source>
        <strain evidence="1 2">WMS-il1</strain>
    </source>
</reference>
<proteinExistence type="predicted"/>
<organism evidence="1 2">
    <name type="scientific">Hymenolepis diminuta</name>
    <name type="common">Rat tapeworm</name>
    <dbReference type="NCBI Taxonomy" id="6216"/>
    <lineage>
        <taxon>Eukaryota</taxon>
        <taxon>Metazoa</taxon>
        <taxon>Spiralia</taxon>
        <taxon>Lophotrochozoa</taxon>
        <taxon>Platyhelminthes</taxon>
        <taxon>Cestoda</taxon>
        <taxon>Eucestoda</taxon>
        <taxon>Cyclophyllidea</taxon>
        <taxon>Hymenolepididae</taxon>
        <taxon>Hymenolepis</taxon>
    </lineage>
</organism>
<accession>A0A564YL88</accession>